<dbReference type="InterPro" id="IPR029071">
    <property type="entry name" value="Ubiquitin-like_domsf"/>
</dbReference>
<dbReference type="Proteomes" id="UP000244855">
    <property type="component" value="Unassembled WGS sequence"/>
</dbReference>
<dbReference type="SUPFAM" id="SSF54236">
    <property type="entry name" value="Ubiquitin-like"/>
    <property type="match status" value="1"/>
</dbReference>
<accession>A0A2V1D0C6</accession>
<evidence type="ECO:0000313" key="3">
    <source>
        <dbReference type="Proteomes" id="UP000244855"/>
    </source>
</evidence>
<dbReference type="AlphaFoldDB" id="A0A2V1D0C6"/>
<name>A0A2V1D0C6_9PLEO</name>
<dbReference type="Gene3D" id="3.10.20.90">
    <property type="entry name" value="Phosphatidylinositol 3-kinase Catalytic Subunit, Chain A, domain 1"/>
    <property type="match status" value="1"/>
</dbReference>
<dbReference type="PROSITE" id="PS50033">
    <property type="entry name" value="UBX"/>
    <property type="match status" value="1"/>
</dbReference>
<gene>
    <name evidence="2" type="ORF">DM02DRAFT_678060</name>
</gene>
<dbReference type="Pfam" id="PF00789">
    <property type="entry name" value="UBX"/>
    <property type="match status" value="1"/>
</dbReference>
<reference evidence="2 3" key="1">
    <citation type="journal article" date="2018" name="Sci. Rep.">
        <title>Comparative genomics provides insights into the lifestyle and reveals functional heterogeneity of dark septate endophytic fungi.</title>
        <authorList>
            <person name="Knapp D.G."/>
            <person name="Nemeth J.B."/>
            <person name="Barry K."/>
            <person name="Hainaut M."/>
            <person name="Henrissat B."/>
            <person name="Johnson J."/>
            <person name="Kuo A."/>
            <person name="Lim J.H.P."/>
            <person name="Lipzen A."/>
            <person name="Nolan M."/>
            <person name="Ohm R.A."/>
            <person name="Tamas L."/>
            <person name="Grigoriev I.V."/>
            <person name="Spatafora J.W."/>
            <person name="Nagy L.G."/>
            <person name="Kovacs G.M."/>
        </authorList>
    </citation>
    <scope>NUCLEOTIDE SEQUENCE [LARGE SCALE GENOMIC DNA]</scope>
    <source>
        <strain evidence="2 3">DSE2036</strain>
    </source>
</reference>
<keyword evidence="3" id="KW-1185">Reference proteome</keyword>
<protein>
    <recommendedName>
        <fullName evidence="1">UBX domain-containing protein</fullName>
    </recommendedName>
</protein>
<sequence length="120" mass="13432">MRESTSGGGPSGDEFPNRDVVRISLRMPNADRVIRKFAADAHIEELYAFVECYDVLQSGDEIIDVHEPDGFEHEYGFQLVSPMPREVYGVKAGGTIKERVGRSGNLIVERTDLESDDEEN</sequence>
<evidence type="ECO:0000259" key="1">
    <source>
        <dbReference type="PROSITE" id="PS50033"/>
    </source>
</evidence>
<organism evidence="2 3">
    <name type="scientific">Periconia macrospinosa</name>
    <dbReference type="NCBI Taxonomy" id="97972"/>
    <lineage>
        <taxon>Eukaryota</taxon>
        <taxon>Fungi</taxon>
        <taxon>Dikarya</taxon>
        <taxon>Ascomycota</taxon>
        <taxon>Pezizomycotina</taxon>
        <taxon>Dothideomycetes</taxon>
        <taxon>Pleosporomycetidae</taxon>
        <taxon>Pleosporales</taxon>
        <taxon>Massarineae</taxon>
        <taxon>Periconiaceae</taxon>
        <taxon>Periconia</taxon>
    </lineage>
</organism>
<dbReference type="EMBL" id="KZ805852">
    <property type="protein sequence ID" value="PVH91498.1"/>
    <property type="molecule type" value="Genomic_DNA"/>
</dbReference>
<dbReference type="STRING" id="97972.A0A2V1D0C6"/>
<proteinExistence type="predicted"/>
<dbReference type="OrthoDB" id="1026733at2759"/>
<evidence type="ECO:0000313" key="2">
    <source>
        <dbReference type="EMBL" id="PVH91498.1"/>
    </source>
</evidence>
<feature type="domain" description="UBX" evidence="1">
    <location>
        <begin position="16"/>
        <end position="85"/>
    </location>
</feature>
<dbReference type="InterPro" id="IPR001012">
    <property type="entry name" value="UBX_dom"/>
</dbReference>
<dbReference type="CDD" id="cd01767">
    <property type="entry name" value="UBX"/>
    <property type="match status" value="1"/>
</dbReference>